<dbReference type="KEGG" id="tbe:Trebr_0895"/>
<dbReference type="InterPro" id="IPR035196">
    <property type="entry name" value="DUF5312"/>
</dbReference>
<dbReference type="STRING" id="906968.Trebr_0895"/>
<sequence>MDSYTSFDRLVTGISQTERDELLRKIQTTVDPDSQSLVSEEMITAGDCEDLDIKFKSESLFLRIWLYIKALFSNTEVRILYNDQLVKQSGRDIEKKYPDLIDAKSGVFRQDFYDKLIELRRCAEFFKQGVDAYEDNPGDFYVSLGSLIAPEVALQMSTEANPAALPYSREVTNELRASMLRKMDEVLQSILPAKRSALYTAVIGAEWIRQFVRLPFERLLAGFTEIDSFRICSFQNVKSEIAQFAKVLCNGKRIQTEVLEAFCVFPIKDVSDQKMDIPAYVGDYIEKATAQISLIKMFIDTVPLRAIGSVVFGAAEWTPERPDGCEDWFIKYKNTWRKLFDRNWEIWLENRKKNLVLQSMQLQFGMTRFPLLPNRPWSENWGGVSFRYDYALGFIYGFFTSVYPEYAKLLKILMLEGDFYQKDNQVEFTDSCAELDRQKNNIDRLNAKLSETGETGALFAKYNAEMLRSTQGKPKLEALMKSVETESAVIIAQWCAASRTIQLVLEAVLSGARNSRYDSISNLSGIQGKQNQSYRQKLADVKNAFVNALDIVKELETFKTTGAGIDSFRIESA</sequence>
<dbReference type="eggNOG" id="ENOG5033U21">
    <property type="taxonomic scope" value="Bacteria"/>
</dbReference>
<dbReference type="AlphaFoldDB" id="F4LJ74"/>
<keyword evidence="2" id="KW-1185">Reference proteome</keyword>
<name>F4LJ74_TREBD</name>
<accession>F4LJ74</accession>
<gene>
    <name evidence="1" type="ordered locus">Trebr_0895</name>
</gene>
<dbReference type="OrthoDB" id="363294at2"/>
<reference evidence="2" key="1">
    <citation type="submission" date="2011-04" db="EMBL/GenBank/DDBJ databases">
        <title>The complete genome of Treponema brennaborense DSM 12168.</title>
        <authorList>
            <person name="Lucas S."/>
            <person name="Han J."/>
            <person name="Lapidus A."/>
            <person name="Bruce D."/>
            <person name="Goodwin L."/>
            <person name="Pitluck S."/>
            <person name="Peters L."/>
            <person name="Kyrpides N."/>
            <person name="Mavromatis K."/>
            <person name="Ivanova N."/>
            <person name="Mikhailova N."/>
            <person name="Pagani I."/>
            <person name="Teshima H."/>
            <person name="Detter J.C."/>
            <person name="Tapia R."/>
            <person name="Han C."/>
            <person name="Land M."/>
            <person name="Hauser L."/>
            <person name="Markowitz V."/>
            <person name="Cheng J.-F."/>
            <person name="Hugenholtz P."/>
            <person name="Woyke T."/>
            <person name="Wu D."/>
            <person name="Gronow S."/>
            <person name="Wellnitz S."/>
            <person name="Brambilla E."/>
            <person name="Klenk H.-P."/>
            <person name="Eisen J.A."/>
        </authorList>
    </citation>
    <scope>NUCLEOTIDE SEQUENCE [LARGE SCALE GENOMIC DNA]</scope>
    <source>
        <strain evidence="2">DSM 12168 / CIP 105900 / DD5/3</strain>
    </source>
</reference>
<dbReference type="Pfam" id="PF17239">
    <property type="entry name" value="DUF5312"/>
    <property type="match status" value="1"/>
</dbReference>
<proteinExistence type="predicted"/>
<evidence type="ECO:0000313" key="1">
    <source>
        <dbReference type="EMBL" id="AEE16331.1"/>
    </source>
</evidence>
<dbReference type="EMBL" id="CP002696">
    <property type="protein sequence ID" value="AEE16331.1"/>
    <property type="molecule type" value="Genomic_DNA"/>
</dbReference>
<dbReference type="HOGENOM" id="CLU_034372_0_0_12"/>
<dbReference type="RefSeq" id="WP_013758050.1">
    <property type="nucleotide sequence ID" value="NC_015500.1"/>
</dbReference>
<dbReference type="Proteomes" id="UP000006546">
    <property type="component" value="Chromosome"/>
</dbReference>
<organism evidence="1 2">
    <name type="scientific">Treponema brennaborense (strain DSM 12168 / CIP 105900 / DD5/3)</name>
    <dbReference type="NCBI Taxonomy" id="906968"/>
    <lineage>
        <taxon>Bacteria</taxon>
        <taxon>Pseudomonadati</taxon>
        <taxon>Spirochaetota</taxon>
        <taxon>Spirochaetia</taxon>
        <taxon>Spirochaetales</taxon>
        <taxon>Treponemataceae</taxon>
        <taxon>Treponema</taxon>
    </lineage>
</organism>
<protein>
    <submittedName>
        <fullName evidence="1">Uncharacterized protein</fullName>
    </submittedName>
</protein>
<evidence type="ECO:0000313" key="2">
    <source>
        <dbReference type="Proteomes" id="UP000006546"/>
    </source>
</evidence>